<evidence type="ECO:0000256" key="2">
    <source>
        <dbReference type="ARBA" id="ARBA00004752"/>
    </source>
</evidence>
<dbReference type="InterPro" id="IPR036615">
    <property type="entry name" value="Mur_ligase_C_dom_sf"/>
</dbReference>
<evidence type="ECO:0000256" key="7">
    <source>
        <dbReference type="ARBA" id="ARBA00022741"/>
    </source>
</evidence>
<evidence type="ECO:0000256" key="11">
    <source>
        <dbReference type="ARBA" id="ARBA00023306"/>
    </source>
</evidence>
<evidence type="ECO:0000256" key="14">
    <source>
        <dbReference type="HAMAP-Rule" id="MF_00046"/>
    </source>
</evidence>
<evidence type="ECO:0000256" key="5">
    <source>
        <dbReference type="ARBA" id="ARBA00022598"/>
    </source>
</evidence>
<feature type="domain" description="Mur ligase central" evidence="17">
    <location>
        <begin position="100"/>
        <end position="275"/>
    </location>
</feature>
<dbReference type="SUPFAM" id="SSF53244">
    <property type="entry name" value="MurD-like peptide ligases, peptide-binding domain"/>
    <property type="match status" value="1"/>
</dbReference>
<keyword evidence="19" id="KW-1185">Reference proteome</keyword>
<accession>A0A8J3ET27</accession>
<evidence type="ECO:0000256" key="9">
    <source>
        <dbReference type="ARBA" id="ARBA00022960"/>
    </source>
</evidence>
<keyword evidence="11 14" id="KW-0131">Cell cycle</keyword>
<gene>
    <name evidence="14 18" type="primary">murC</name>
    <name evidence="18" type="ORF">GCM10011354_08550</name>
</gene>
<dbReference type="Pfam" id="PF01225">
    <property type="entry name" value="Mur_ligase"/>
    <property type="match status" value="1"/>
</dbReference>
<comment type="caution">
    <text evidence="18">The sequence shown here is derived from an EMBL/GenBank/DDBJ whole genome shotgun (WGS) entry which is preliminary data.</text>
</comment>
<dbReference type="NCBIfam" id="TIGR01082">
    <property type="entry name" value="murC"/>
    <property type="match status" value="1"/>
</dbReference>
<dbReference type="PANTHER" id="PTHR43445:SF3">
    <property type="entry name" value="UDP-N-ACETYLMURAMATE--L-ALANINE LIGASE"/>
    <property type="match status" value="1"/>
</dbReference>
<protein>
    <recommendedName>
        <fullName evidence="3 14">UDP-N-acetylmuramate--L-alanine ligase</fullName>
        <ecNumber evidence="3 14">6.3.2.8</ecNumber>
    </recommendedName>
    <alternativeName>
        <fullName evidence="14">UDP-N-acetylmuramoyl-L-alanine synthetase</fullName>
    </alternativeName>
</protein>
<dbReference type="GO" id="GO:0071555">
    <property type="term" value="P:cell wall organization"/>
    <property type="evidence" value="ECO:0007669"/>
    <property type="project" value="UniProtKB-KW"/>
</dbReference>
<reference evidence="18" key="1">
    <citation type="journal article" date="2014" name="Int. J. Syst. Evol. Microbiol.">
        <title>Complete genome sequence of Corynebacterium casei LMG S-19264T (=DSM 44701T), isolated from a smear-ripened cheese.</title>
        <authorList>
            <consortium name="US DOE Joint Genome Institute (JGI-PGF)"/>
            <person name="Walter F."/>
            <person name="Albersmeier A."/>
            <person name="Kalinowski J."/>
            <person name="Ruckert C."/>
        </authorList>
    </citation>
    <scope>NUCLEOTIDE SEQUENCE</scope>
    <source>
        <strain evidence="18">CGMCC 1.14988</strain>
    </source>
</reference>
<evidence type="ECO:0000256" key="3">
    <source>
        <dbReference type="ARBA" id="ARBA00012211"/>
    </source>
</evidence>
<dbReference type="InterPro" id="IPR013221">
    <property type="entry name" value="Mur_ligase_cen"/>
</dbReference>
<dbReference type="HAMAP" id="MF_00046">
    <property type="entry name" value="MurC"/>
    <property type="match status" value="1"/>
</dbReference>
<evidence type="ECO:0000313" key="19">
    <source>
        <dbReference type="Proteomes" id="UP000650511"/>
    </source>
</evidence>
<keyword evidence="10 14" id="KW-0573">Peptidoglycan synthesis</keyword>
<dbReference type="GO" id="GO:0005524">
    <property type="term" value="F:ATP binding"/>
    <property type="evidence" value="ECO:0007669"/>
    <property type="project" value="UniProtKB-UniRule"/>
</dbReference>
<dbReference type="Gene3D" id="3.40.50.720">
    <property type="entry name" value="NAD(P)-binding Rossmann-like Domain"/>
    <property type="match status" value="1"/>
</dbReference>
<feature type="binding site" evidence="14">
    <location>
        <begin position="102"/>
        <end position="108"/>
    </location>
    <ligand>
        <name>ATP</name>
        <dbReference type="ChEBI" id="CHEBI:30616"/>
    </ligand>
</feature>
<comment type="similarity">
    <text evidence="14">Belongs to the MurCDEF family.</text>
</comment>
<dbReference type="SUPFAM" id="SSF51984">
    <property type="entry name" value="MurCD N-terminal domain"/>
    <property type="match status" value="1"/>
</dbReference>
<evidence type="ECO:0000256" key="13">
    <source>
        <dbReference type="ARBA" id="ARBA00047833"/>
    </source>
</evidence>
<dbReference type="GO" id="GO:0051301">
    <property type="term" value="P:cell division"/>
    <property type="evidence" value="ECO:0007669"/>
    <property type="project" value="UniProtKB-KW"/>
</dbReference>
<dbReference type="GO" id="GO:0009252">
    <property type="term" value="P:peptidoglycan biosynthetic process"/>
    <property type="evidence" value="ECO:0007669"/>
    <property type="project" value="UniProtKB-UniRule"/>
</dbReference>
<comment type="subcellular location">
    <subcellularLocation>
        <location evidence="1 14">Cytoplasm</location>
    </subcellularLocation>
</comment>
<reference evidence="18" key="2">
    <citation type="submission" date="2020-09" db="EMBL/GenBank/DDBJ databases">
        <authorList>
            <person name="Sun Q."/>
            <person name="Zhou Y."/>
        </authorList>
    </citation>
    <scope>NUCLEOTIDE SEQUENCE</scope>
    <source>
        <strain evidence="18">CGMCC 1.14988</strain>
    </source>
</reference>
<dbReference type="Proteomes" id="UP000650511">
    <property type="component" value="Unassembled WGS sequence"/>
</dbReference>
<dbReference type="InterPro" id="IPR050061">
    <property type="entry name" value="MurCDEF_pg_biosynth"/>
</dbReference>
<evidence type="ECO:0000259" key="16">
    <source>
        <dbReference type="Pfam" id="PF02875"/>
    </source>
</evidence>
<evidence type="ECO:0000256" key="1">
    <source>
        <dbReference type="ARBA" id="ARBA00004496"/>
    </source>
</evidence>
<dbReference type="GO" id="GO:0008763">
    <property type="term" value="F:UDP-N-acetylmuramate-L-alanine ligase activity"/>
    <property type="evidence" value="ECO:0007669"/>
    <property type="project" value="UniProtKB-UniRule"/>
</dbReference>
<dbReference type="UniPathway" id="UPA00219"/>
<dbReference type="InterPro" id="IPR005758">
    <property type="entry name" value="UDP-N-AcMur_Ala_ligase_MurC"/>
</dbReference>
<dbReference type="InterPro" id="IPR036565">
    <property type="entry name" value="Mur-like_cat_sf"/>
</dbReference>
<evidence type="ECO:0000259" key="15">
    <source>
        <dbReference type="Pfam" id="PF01225"/>
    </source>
</evidence>
<dbReference type="SUPFAM" id="SSF53623">
    <property type="entry name" value="MurD-like peptide ligases, catalytic domain"/>
    <property type="match status" value="1"/>
</dbReference>
<evidence type="ECO:0000256" key="4">
    <source>
        <dbReference type="ARBA" id="ARBA00022490"/>
    </source>
</evidence>
<dbReference type="Gene3D" id="3.90.190.20">
    <property type="entry name" value="Mur ligase, C-terminal domain"/>
    <property type="match status" value="1"/>
</dbReference>
<dbReference type="AlphaFoldDB" id="A0A8J3ET27"/>
<dbReference type="InterPro" id="IPR000713">
    <property type="entry name" value="Mur_ligase_N"/>
</dbReference>
<comment type="function">
    <text evidence="14">Cell wall formation.</text>
</comment>
<evidence type="ECO:0000256" key="8">
    <source>
        <dbReference type="ARBA" id="ARBA00022840"/>
    </source>
</evidence>
<keyword evidence="4 14" id="KW-0963">Cytoplasm</keyword>
<evidence type="ECO:0000256" key="12">
    <source>
        <dbReference type="ARBA" id="ARBA00023316"/>
    </source>
</evidence>
<dbReference type="Pfam" id="PF08245">
    <property type="entry name" value="Mur_ligase_M"/>
    <property type="match status" value="1"/>
</dbReference>
<keyword evidence="8 14" id="KW-0067">ATP-binding</keyword>
<keyword evidence="5 14" id="KW-0436">Ligase</keyword>
<feature type="domain" description="Mur ligase N-terminal catalytic" evidence="15">
    <location>
        <begin position="1"/>
        <end position="95"/>
    </location>
</feature>
<evidence type="ECO:0000259" key="17">
    <source>
        <dbReference type="Pfam" id="PF08245"/>
    </source>
</evidence>
<name>A0A8J3ET27_9ACTN</name>
<dbReference type="PANTHER" id="PTHR43445">
    <property type="entry name" value="UDP-N-ACETYLMURAMATE--L-ALANINE LIGASE-RELATED"/>
    <property type="match status" value="1"/>
</dbReference>
<keyword evidence="7 14" id="KW-0547">Nucleotide-binding</keyword>
<dbReference type="InterPro" id="IPR004101">
    <property type="entry name" value="Mur_ligase_C"/>
</dbReference>
<dbReference type="EMBL" id="BMHA01000003">
    <property type="protein sequence ID" value="GGI04329.1"/>
    <property type="molecule type" value="Genomic_DNA"/>
</dbReference>
<keyword evidence="9 14" id="KW-0133">Cell shape</keyword>
<evidence type="ECO:0000256" key="10">
    <source>
        <dbReference type="ARBA" id="ARBA00022984"/>
    </source>
</evidence>
<evidence type="ECO:0000256" key="6">
    <source>
        <dbReference type="ARBA" id="ARBA00022618"/>
    </source>
</evidence>
<organism evidence="18 19">
    <name type="scientific">Egicoccus halophilus</name>
    <dbReference type="NCBI Taxonomy" id="1670830"/>
    <lineage>
        <taxon>Bacteria</taxon>
        <taxon>Bacillati</taxon>
        <taxon>Actinomycetota</taxon>
        <taxon>Nitriliruptoria</taxon>
        <taxon>Egicoccales</taxon>
        <taxon>Egicoccaceae</taxon>
        <taxon>Egicoccus</taxon>
    </lineage>
</organism>
<comment type="catalytic activity">
    <reaction evidence="13 14">
        <text>UDP-N-acetyl-alpha-D-muramate + L-alanine + ATP = UDP-N-acetyl-alpha-D-muramoyl-L-alanine + ADP + phosphate + H(+)</text>
        <dbReference type="Rhea" id="RHEA:23372"/>
        <dbReference type="ChEBI" id="CHEBI:15378"/>
        <dbReference type="ChEBI" id="CHEBI:30616"/>
        <dbReference type="ChEBI" id="CHEBI:43474"/>
        <dbReference type="ChEBI" id="CHEBI:57972"/>
        <dbReference type="ChEBI" id="CHEBI:70757"/>
        <dbReference type="ChEBI" id="CHEBI:83898"/>
        <dbReference type="ChEBI" id="CHEBI:456216"/>
        <dbReference type="EC" id="6.3.2.8"/>
    </reaction>
</comment>
<sequence length="442" mass="45683">MGIGGAGMSGIARILLQRGHAVSGSDLQAGRSVAELQVLGARVEIGHDAANLRDAEIVVISSAVPADNPELVAAADTGLIVLRRAQMLAALMADERAVLIAGTHGKTTTTSMTVVALQAAGQDPSFAIGGSLNESGTNAHGGTDGVFVAEADESDRSFLYYVPDIAVVTNLELDHPDEFADEADVVRAFHEFLARRPQGAPVLLCADDPGSRALADDVAGPIVTYGTDARADLRLLLGDDGVHELRRGGEAVCQLRLAVPGRHNALNAAAALAVCDLVGVDLQSAADGLARFTGAARRFQRLGRAAEVEVVDDYAHHPTELRATLSAARSTDAQRIVVVVQPHRYSRTQVLGAELGRAAAAADLVVVTDVYASSEAPVPGVTGRLVADAAEAAGAKVVYQAHLGDVVDALVEHVRPGDLVLTTGAGDVTQVGPALLARLGRH</sequence>
<comment type="pathway">
    <text evidence="2 14">Cell wall biogenesis; peptidoglycan biosynthesis.</text>
</comment>
<evidence type="ECO:0000313" key="18">
    <source>
        <dbReference type="EMBL" id="GGI04329.1"/>
    </source>
</evidence>
<proteinExistence type="inferred from homology"/>
<keyword evidence="6 14" id="KW-0132">Cell division</keyword>
<dbReference type="GO" id="GO:0005737">
    <property type="term" value="C:cytoplasm"/>
    <property type="evidence" value="ECO:0007669"/>
    <property type="project" value="UniProtKB-SubCell"/>
</dbReference>
<dbReference type="GO" id="GO:0008360">
    <property type="term" value="P:regulation of cell shape"/>
    <property type="evidence" value="ECO:0007669"/>
    <property type="project" value="UniProtKB-KW"/>
</dbReference>
<dbReference type="Pfam" id="PF02875">
    <property type="entry name" value="Mur_ligase_C"/>
    <property type="match status" value="1"/>
</dbReference>
<keyword evidence="12 14" id="KW-0961">Cell wall biogenesis/degradation</keyword>
<dbReference type="Gene3D" id="3.40.1190.10">
    <property type="entry name" value="Mur-like, catalytic domain"/>
    <property type="match status" value="1"/>
</dbReference>
<dbReference type="EC" id="6.3.2.8" evidence="3 14"/>
<feature type="domain" description="Mur ligase C-terminal" evidence="16">
    <location>
        <begin position="297"/>
        <end position="426"/>
    </location>
</feature>